<organism evidence="4 5">
    <name type="scientific">Dorcoceras hygrometricum</name>
    <dbReference type="NCBI Taxonomy" id="472368"/>
    <lineage>
        <taxon>Eukaryota</taxon>
        <taxon>Viridiplantae</taxon>
        <taxon>Streptophyta</taxon>
        <taxon>Embryophyta</taxon>
        <taxon>Tracheophyta</taxon>
        <taxon>Spermatophyta</taxon>
        <taxon>Magnoliopsida</taxon>
        <taxon>eudicotyledons</taxon>
        <taxon>Gunneridae</taxon>
        <taxon>Pentapetalae</taxon>
        <taxon>asterids</taxon>
        <taxon>lamiids</taxon>
        <taxon>Lamiales</taxon>
        <taxon>Gesneriaceae</taxon>
        <taxon>Didymocarpoideae</taxon>
        <taxon>Trichosporeae</taxon>
        <taxon>Loxocarpinae</taxon>
        <taxon>Dorcoceras</taxon>
    </lineage>
</organism>
<proteinExistence type="predicted"/>
<dbReference type="Pfam" id="PF10358">
    <property type="entry name" value="NT-C2"/>
    <property type="match status" value="1"/>
</dbReference>
<feature type="compositionally biased region" description="Low complexity" evidence="2">
    <location>
        <begin position="185"/>
        <end position="194"/>
    </location>
</feature>
<feature type="compositionally biased region" description="Basic and acidic residues" evidence="2">
    <location>
        <begin position="384"/>
        <end position="393"/>
    </location>
</feature>
<evidence type="ECO:0000259" key="3">
    <source>
        <dbReference type="PROSITE" id="PS51840"/>
    </source>
</evidence>
<dbReference type="PANTHER" id="PTHR31344">
    <property type="entry name" value="NUCLEAR PORE COMPLEX PROTEIN NUP205"/>
    <property type="match status" value="1"/>
</dbReference>
<feature type="region of interest" description="Disordered" evidence="2">
    <location>
        <begin position="599"/>
        <end position="622"/>
    </location>
</feature>
<feature type="region of interest" description="Disordered" evidence="2">
    <location>
        <begin position="177"/>
        <end position="215"/>
    </location>
</feature>
<feature type="coiled-coil region" evidence="1">
    <location>
        <begin position="474"/>
        <end position="501"/>
    </location>
</feature>
<dbReference type="Proteomes" id="UP000250235">
    <property type="component" value="Unassembled WGS sequence"/>
</dbReference>
<dbReference type="PANTHER" id="PTHR31344:SF13">
    <property type="entry name" value="EEIG1_EHBP1 PROTEIN AMINO-TERMINAL DOMAIN PROTEIN"/>
    <property type="match status" value="1"/>
</dbReference>
<keyword evidence="5" id="KW-1185">Reference proteome</keyword>
<dbReference type="AlphaFoldDB" id="A0A2Z7C299"/>
<evidence type="ECO:0000256" key="2">
    <source>
        <dbReference type="SAM" id="MobiDB-lite"/>
    </source>
</evidence>
<dbReference type="EMBL" id="KV000856">
    <property type="protein sequence ID" value="KZV39978.1"/>
    <property type="molecule type" value="Genomic_DNA"/>
</dbReference>
<evidence type="ECO:0000313" key="4">
    <source>
        <dbReference type="EMBL" id="KZV39978.1"/>
    </source>
</evidence>
<feature type="compositionally biased region" description="Polar residues" evidence="2">
    <location>
        <begin position="195"/>
        <end position="204"/>
    </location>
</feature>
<feature type="compositionally biased region" description="Polar residues" evidence="2">
    <location>
        <begin position="394"/>
        <end position="404"/>
    </location>
</feature>
<feature type="compositionally biased region" description="Polar residues" evidence="2">
    <location>
        <begin position="666"/>
        <end position="680"/>
    </location>
</feature>
<dbReference type="PROSITE" id="PS51840">
    <property type="entry name" value="C2_NT"/>
    <property type="match status" value="1"/>
</dbReference>
<evidence type="ECO:0000256" key="1">
    <source>
        <dbReference type="SAM" id="Coils"/>
    </source>
</evidence>
<dbReference type="InterPro" id="IPR021827">
    <property type="entry name" value="Nup186/Nup192/Nup205"/>
</dbReference>
<dbReference type="OrthoDB" id="20172at2759"/>
<evidence type="ECO:0000313" key="5">
    <source>
        <dbReference type="Proteomes" id="UP000250235"/>
    </source>
</evidence>
<protein>
    <recommendedName>
        <fullName evidence="3">C2 NT-type domain-containing protein</fullName>
    </recommendedName>
</protein>
<feature type="region of interest" description="Disordered" evidence="2">
    <location>
        <begin position="666"/>
        <end position="696"/>
    </location>
</feature>
<keyword evidence="1" id="KW-0175">Coiled coil</keyword>
<sequence>MVLGLKSKHKRGASVRVQYIVHVQEIRPWPPSESLKSVQTVLIQWENGDQNSGSFISVAGGSNIVFNESFMLPITLLKDKKSGDKFKKNYLEFSLFEPRKDKAKGQLLATASLNLADYGVIDHILSITVPLSFKKSSSVSVQPALVISFDPVERDSSNSSPKVGFLEYDDNSSEIASFTDDDASSHSSRAADSSTMGSVTTSPSHNEKNGYGNAGIDSLIEQNKNLRPPSNDSFFDARSHVNDHVTLSKFSGRSMTVKNSVSPSIRSSPSSISFREMLNKPNNTATSFVSGSVYPNSHEATANGNYRSSRNTQKYVEDQSFERLSVEADNYKKNSQNIELQPEDDPIDDSRAGLVNTIEERVKKDIRWDEQMLEGTSRSPGNKLLDKLSDDNTKGQVTTRTDTLAPNKKAPLVPPSSNKPQLKHVKSVHIHSTAKGNGLLADFYAGGKATDLDTYNVYHKKSKVSAKTEGKEQKSEHFESKNEWKTRIEMLEEELKEAAAIEVGLYSVVAEHASSGNKIHAPARRLSRFYSNICRERSQAKRSSAARAAVSGLVLVSKSCGNDVPRLTYWLSNSIMLRAIVSQIAAELPHSNVSRIKHDGSKSELAGKQLDTSLADEENTKPTEEFDDFEDVLTFIIALEKVESWLFSRIVESVWWQTFTPHMQPNLAKSSGRTNNSSGMKKSNGRRNNNKGDHEQGNLSIELWKKAFKDACERLCPIRAGGHECGCLSVLVRLVMEQLVTRLDVAMFNAILRDSADEMPTDPFSDPISDSKVLPIPAGKSSFGAGAQLKNAIGNWSRWLTDLFGIEDESYEDSKTLVEGNKPKSFKAFRLLHALSDLMMLPFGMLADASTRKEVCPTFGPALIKRVLNNFVPDEFCPEPMPRSIIAALDSEFFSVQDISDCHDDMVTFFPCIATPTKYSPPAAALLTCVGEVGSQVLQSSRLSTLKKSYASDDELDELDSPLTSIIPDSFLTSSALAKLSLMPKEKGGRSVVRYQLLREIWKDVE</sequence>
<gene>
    <name evidence="4" type="ORF">F511_15640</name>
</gene>
<reference evidence="4 5" key="1">
    <citation type="journal article" date="2015" name="Proc. Natl. Acad. Sci. U.S.A.">
        <title>The resurrection genome of Boea hygrometrica: A blueprint for survival of dehydration.</title>
        <authorList>
            <person name="Xiao L."/>
            <person name="Yang G."/>
            <person name="Zhang L."/>
            <person name="Yang X."/>
            <person name="Zhao S."/>
            <person name="Ji Z."/>
            <person name="Zhou Q."/>
            <person name="Hu M."/>
            <person name="Wang Y."/>
            <person name="Chen M."/>
            <person name="Xu Y."/>
            <person name="Jin H."/>
            <person name="Xiao X."/>
            <person name="Hu G."/>
            <person name="Bao F."/>
            <person name="Hu Y."/>
            <person name="Wan P."/>
            <person name="Li L."/>
            <person name="Deng X."/>
            <person name="Kuang T."/>
            <person name="Xiang C."/>
            <person name="Zhu J.K."/>
            <person name="Oliver M.J."/>
            <person name="He Y."/>
        </authorList>
    </citation>
    <scope>NUCLEOTIDE SEQUENCE [LARGE SCALE GENOMIC DNA]</scope>
    <source>
        <strain evidence="5">cv. XS01</strain>
    </source>
</reference>
<name>A0A2Z7C299_9LAMI</name>
<dbReference type="GO" id="GO:0005643">
    <property type="term" value="C:nuclear pore"/>
    <property type="evidence" value="ECO:0007669"/>
    <property type="project" value="InterPro"/>
</dbReference>
<feature type="region of interest" description="Disordered" evidence="2">
    <location>
        <begin position="374"/>
        <end position="422"/>
    </location>
</feature>
<dbReference type="InterPro" id="IPR019448">
    <property type="entry name" value="NT-C2"/>
</dbReference>
<accession>A0A2Z7C299</accession>
<feature type="domain" description="C2 NT-type" evidence="3">
    <location>
        <begin position="7"/>
        <end position="151"/>
    </location>
</feature>